<dbReference type="PROSITE" id="PS51257">
    <property type="entry name" value="PROKAR_LIPOPROTEIN"/>
    <property type="match status" value="1"/>
</dbReference>
<dbReference type="PANTHER" id="PTHR47235:SF1">
    <property type="entry name" value="BLR6548 PROTEIN"/>
    <property type="match status" value="1"/>
</dbReference>
<dbReference type="RefSeq" id="WP_211348279.1">
    <property type="nucleotide sequence ID" value="NZ_RJKM01000001.1"/>
</dbReference>
<proteinExistence type="inferred from homology"/>
<reference evidence="5 6" key="1">
    <citation type="submission" date="2018-11" db="EMBL/GenBank/DDBJ databases">
        <title>Sequencing the genomes of 1000 actinobacteria strains.</title>
        <authorList>
            <person name="Klenk H.-P."/>
        </authorList>
    </citation>
    <scope>NUCLEOTIDE SEQUENCE [LARGE SCALE GENOMIC DNA]</scope>
    <source>
        <strain evidence="5 6">DSM 44231</strain>
    </source>
</reference>
<dbReference type="SUPFAM" id="SSF53822">
    <property type="entry name" value="Periplasmic binding protein-like I"/>
    <property type="match status" value="1"/>
</dbReference>
<organism evidence="5 6">
    <name type="scientific">Saccharothrix texasensis</name>
    <dbReference type="NCBI Taxonomy" id="103734"/>
    <lineage>
        <taxon>Bacteria</taxon>
        <taxon>Bacillati</taxon>
        <taxon>Actinomycetota</taxon>
        <taxon>Actinomycetes</taxon>
        <taxon>Pseudonocardiales</taxon>
        <taxon>Pseudonocardiaceae</taxon>
        <taxon>Saccharothrix</taxon>
    </lineage>
</organism>
<keyword evidence="2 3" id="KW-0732">Signal</keyword>
<dbReference type="PANTHER" id="PTHR47235">
    <property type="entry name" value="BLR6548 PROTEIN"/>
    <property type="match status" value="1"/>
</dbReference>
<evidence type="ECO:0000256" key="2">
    <source>
        <dbReference type="ARBA" id="ARBA00022729"/>
    </source>
</evidence>
<keyword evidence="6" id="KW-1185">Reference proteome</keyword>
<dbReference type="Pfam" id="PF13458">
    <property type="entry name" value="Peripla_BP_6"/>
    <property type="match status" value="1"/>
</dbReference>
<feature type="domain" description="Leucine-binding protein" evidence="4">
    <location>
        <begin position="58"/>
        <end position="383"/>
    </location>
</feature>
<comment type="caution">
    <text evidence="5">The sequence shown here is derived from an EMBL/GenBank/DDBJ whole genome shotgun (WGS) entry which is preliminary data.</text>
</comment>
<accession>A0A3N1HFF6</accession>
<evidence type="ECO:0000313" key="6">
    <source>
        <dbReference type="Proteomes" id="UP000268727"/>
    </source>
</evidence>
<feature type="signal peptide" evidence="3">
    <location>
        <begin position="1"/>
        <end position="17"/>
    </location>
</feature>
<comment type="similarity">
    <text evidence="1">Belongs to the leucine-binding protein family.</text>
</comment>
<protein>
    <submittedName>
        <fullName evidence="5">Amino acid/amide ABC transporter substrate-binding protein (HAAT family)</fullName>
    </submittedName>
</protein>
<dbReference type="Gene3D" id="3.40.50.2300">
    <property type="match status" value="2"/>
</dbReference>
<name>A0A3N1HFF6_9PSEU</name>
<dbReference type="InterPro" id="IPR028081">
    <property type="entry name" value="Leu-bd"/>
</dbReference>
<evidence type="ECO:0000313" key="5">
    <source>
        <dbReference type="EMBL" id="ROP41226.1"/>
    </source>
</evidence>
<sequence length="430" mass="45121">MASHRAVLAVLSVVALATVACRGGDGAAPQEGKGGIKVDFGVTSEPCPDTGHSDRGCIYLGSISDLTEGPFKTLAVPITESQKAFWKRVNDKGGIGGYDVDVTSYVKDNKYNPQIHNQVYQEMKGKILALAQTLGSPTTAAILPDLESTQMVGVPASWTSLWGVEEVVLESGANYCVESMNSVDYAADELGAKSVMAVHLPGDYGDDAAAGAKIAAEKRGLTFSNAVTQTGQDNQGGAIDAVLASKPDVVILTTGPTDAAVIIGQTAARGFKGKFIGTSPTWNQGLMQSPAAPAIKALYLQSAPWKSWATDTPGHKALREALPSVTPNDGYTAGWVWSYPLKAALEKAAANKDLTRAGVLAAVRQLNSVDYEGMLPDGAGNFAGNANDSAFRQTLIYKPDEQAATGVGLVEDFFTGTTAKDFKFEKPCYT</sequence>
<dbReference type="Proteomes" id="UP000268727">
    <property type="component" value="Unassembled WGS sequence"/>
</dbReference>
<evidence type="ECO:0000256" key="1">
    <source>
        <dbReference type="ARBA" id="ARBA00010062"/>
    </source>
</evidence>
<evidence type="ECO:0000259" key="4">
    <source>
        <dbReference type="Pfam" id="PF13458"/>
    </source>
</evidence>
<dbReference type="AlphaFoldDB" id="A0A3N1HFF6"/>
<feature type="chain" id="PRO_5039134741" evidence="3">
    <location>
        <begin position="18"/>
        <end position="430"/>
    </location>
</feature>
<evidence type="ECO:0000256" key="3">
    <source>
        <dbReference type="SAM" id="SignalP"/>
    </source>
</evidence>
<gene>
    <name evidence="5" type="ORF">EDD40_6655</name>
</gene>
<dbReference type="EMBL" id="RJKM01000001">
    <property type="protein sequence ID" value="ROP41226.1"/>
    <property type="molecule type" value="Genomic_DNA"/>
</dbReference>
<dbReference type="InterPro" id="IPR028082">
    <property type="entry name" value="Peripla_BP_I"/>
</dbReference>